<dbReference type="RefSeq" id="WP_316659741.1">
    <property type="nucleotide sequence ID" value="NZ_CATYWO010000012.1"/>
</dbReference>
<proteinExistence type="predicted"/>
<dbReference type="EMBL" id="CATYWO010000012">
    <property type="protein sequence ID" value="CAJ0802528.1"/>
    <property type="molecule type" value="Genomic_DNA"/>
</dbReference>
<keyword evidence="2" id="KW-1185">Reference proteome</keyword>
<gene>
    <name evidence="1" type="ORF">LMG7141_04122</name>
</gene>
<name>A0ABM9JT72_9RALS</name>
<comment type="caution">
    <text evidence="1">The sequence shown here is derived from an EMBL/GenBank/DDBJ whole genome shotgun (WGS) entry which is preliminary data.</text>
</comment>
<accession>A0ABM9JT72</accession>
<evidence type="ECO:0000313" key="2">
    <source>
        <dbReference type="Proteomes" id="UP001189616"/>
    </source>
</evidence>
<protein>
    <submittedName>
        <fullName evidence="1">Uncharacterized protein</fullName>
    </submittedName>
</protein>
<sequence length="384" mass="43180">MSDSILWDRGEEVAKHRGRQGKAWELDFLRGMHAEPALQHLATHLSNNTGRHIQLSSIWLDKHAWVSWTDENGKRVSKRELADLAVIVRRPSGRSLSRWMWLLQGKRIGCPLETYSGTSSPYEVDLLQRMPPFNLRGTNFDLQTRDFDPTVKIKVGSPWNIEQVFVPWTFLDFPDSKTSSRFTNHPLIAPRWLGGMPKPGWWANTWLNGAVTQRISSYTECLLSIVTGQAPVWWDPRGGSRVAGLVPGAPIHKRFPTWKRLYQSLMSAAVSSTSGHAVSKDNPTGAVLQVSKFIANFSHAPFLPWLYAESLDSTVSVAGHAHGGDCSDFFERRCAFGQRVKLESDYFQASHDVVPPLGESIEDEPGGMLILFVDILSPPKRRAR</sequence>
<reference evidence="1 2" key="1">
    <citation type="submission" date="2023-07" db="EMBL/GenBank/DDBJ databases">
        <authorList>
            <person name="Peeters C."/>
        </authorList>
    </citation>
    <scope>NUCLEOTIDE SEQUENCE [LARGE SCALE GENOMIC DNA]</scope>
    <source>
        <strain evidence="1 2">LMG 7141</strain>
    </source>
</reference>
<dbReference type="Proteomes" id="UP001189616">
    <property type="component" value="Unassembled WGS sequence"/>
</dbReference>
<evidence type="ECO:0000313" key="1">
    <source>
        <dbReference type="EMBL" id="CAJ0802528.1"/>
    </source>
</evidence>
<organism evidence="1 2">
    <name type="scientific">Ralstonia condita</name>
    <dbReference type="NCBI Taxonomy" id="3058600"/>
    <lineage>
        <taxon>Bacteria</taxon>
        <taxon>Pseudomonadati</taxon>
        <taxon>Pseudomonadota</taxon>
        <taxon>Betaproteobacteria</taxon>
        <taxon>Burkholderiales</taxon>
        <taxon>Burkholderiaceae</taxon>
        <taxon>Ralstonia</taxon>
    </lineage>
</organism>